<accession>A0A1H3X9T5</accession>
<protein>
    <submittedName>
        <fullName evidence="5">Tetratricopeptide repeat-containing protein</fullName>
    </submittedName>
</protein>
<feature type="repeat" description="TPR" evidence="1">
    <location>
        <begin position="313"/>
        <end position="346"/>
    </location>
</feature>
<dbReference type="InterPro" id="IPR011990">
    <property type="entry name" value="TPR-like_helical_dom_sf"/>
</dbReference>
<dbReference type="Proteomes" id="UP000198820">
    <property type="component" value="Unassembled WGS sequence"/>
</dbReference>
<dbReference type="PANTHER" id="PTHR12558:SF13">
    <property type="entry name" value="CELL DIVISION CYCLE PROTEIN 27 HOMOLOG"/>
    <property type="match status" value="1"/>
</dbReference>
<dbReference type="Pfam" id="PF13181">
    <property type="entry name" value="TPR_8"/>
    <property type="match status" value="1"/>
</dbReference>
<name>A0A1H3X9T5_9FLAO</name>
<dbReference type="GO" id="GO:0004435">
    <property type="term" value="F:phosphatidylinositol-4,5-bisphosphate phospholipase C activity"/>
    <property type="evidence" value="ECO:0007669"/>
    <property type="project" value="InterPro"/>
</dbReference>
<dbReference type="SMART" id="SM00028">
    <property type="entry name" value="TPR"/>
    <property type="match status" value="10"/>
</dbReference>
<dbReference type="InterPro" id="IPR019734">
    <property type="entry name" value="TPR_rpt"/>
</dbReference>
<dbReference type="GO" id="GO:0006629">
    <property type="term" value="P:lipid metabolic process"/>
    <property type="evidence" value="ECO:0007669"/>
    <property type="project" value="InterPro"/>
</dbReference>
<keyword evidence="1" id="KW-0802">TPR repeat</keyword>
<evidence type="ECO:0000259" key="4">
    <source>
        <dbReference type="PROSITE" id="PS50008"/>
    </source>
</evidence>
<feature type="domain" description="PI-PLC Y-box" evidence="4">
    <location>
        <begin position="51"/>
        <end position="140"/>
    </location>
</feature>
<organism evidence="5 6">
    <name type="scientific">Psychroflexus halocasei</name>
    <dbReference type="NCBI Taxonomy" id="908615"/>
    <lineage>
        <taxon>Bacteria</taxon>
        <taxon>Pseudomonadati</taxon>
        <taxon>Bacteroidota</taxon>
        <taxon>Flavobacteriia</taxon>
        <taxon>Flavobacteriales</taxon>
        <taxon>Flavobacteriaceae</taxon>
        <taxon>Psychroflexus</taxon>
    </lineage>
</organism>
<dbReference type="STRING" id="908615.SAMN05421540_102297"/>
<dbReference type="AlphaFoldDB" id="A0A1H3X9T5"/>
<feature type="repeat" description="TPR" evidence="1">
    <location>
        <begin position="278"/>
        <end position="311"/>
    </location>
</feature>
<evidence type="ECO:0000313" key="5">
    <source>
        <dbReference type="EMBL" id="SDZ96119.1"/>
    </source>
</evidence>
<keyword evidence="6" id="KW-1185">Reference proteome</keyword>
<dbReference type="RefSeq" id="WP_200796251.1">
    <property type="nucleotide sequence ID" value="NZ_FNQF01000002.1"/>
</dbReference>
<dbReference type="PROSITE" id="PS50008">
    <property type="entry name" value="PIPLC_Y_DOMAIN"/>
    <property type="match status" value="1"/>
</dbReference>
<evidence type="ECO:0000256" key="2">
    <source>
        <dbReference type="SAM" id="MobiDB-lite"/>
    </source>
</evidence>
<sequence>MKFSHKIALSLMFAGSFVSAQQTETYTNELGTYQKGMTLYANQQYAAALQEFNKIEPTDDHGLLASNLAYYKASSAVRLDNAGGDRLMEDFVRDFPQSNKRKIAYLSVGNFYFENSNYRDAKNWYDKVDQSILNYQNQDEFYFNYAYTLFKTNYPELSQSYFERVRNSQKYGAQAKYYIGYMAYESDNYEDANEMFDQAKRDGVSGRNMSYFQSDMNFKLGKFEKAIAQGKEQLDRSNAMERSQLNKIIGESYFNLEQYNEAIPYLKEYRGERGKWNNTDYYQLGFAYFKAQEYDNAISEFNKIIDGNDFVAQNAYYHLAKSYLKVEKKTQALNAFKNASEMDFDKKIKKDAMLNYAKLSYEIGNNYLPVPKVLQNYLKAYPTSEEADQIGELLIDSYITSKQYDQAVQMLEGNNSFDDKKAYQKVTYLYAIELYKANEYKRAQEMFQKSLSQRIDQELIARATFWNAEVDYLFNNYNEALIGYKEFKQMESASQLSDIYDKIDYNIAYTYFKLKKYNLAAEAFDDFAKKVNSNATKYDAYVRLGDSYFAEGSYWPAMESYNKAIAMNAYRSDYAFFQKAYSYGFVDKNDRKIEELKSFLKKYPKSIYYDDALYHLANTYSSVSEEEKAISYYQRLIKNYPKSPYYARSLSKQGLINYNRENYQAALKDLKRLVDEYPNSKEARQAVQTVRLIYIDLGQTEVYATWVKNLDFVDVEDSDIDMATYEAAENKFLENETNAAIKGFKKYLVQFPNGLNSLNANFYLAQLLFDEGQKDESIQYYKNVVEAGSSEFTEEALRKLSQIYLTQEDYKLATETLKRLEKEANFTQNIVFAQSNLMKALYEQKQYQETIRYADLILGLNDVDQDAKADAHIFTARSAIKLENEAKAKEAYSEVEKLASGRLKAEALYYSAYFKHEDGLYQESNKVVEDITKNYSRYRTYAVKAFYLMAKNYHQLDDAYQASYILENIIKNFSDQFPDLAEEAQQKLNEIKAEEAKTNSSIKVEDNPSVEETED</sequence>
<dbReference type="InterPro" id="IPR001711">
    <property type="entry name" value="PLipase_C_Pinositol-sp_Y"/>
</dbReference>
<feature type="region of interest" description="Disordered" evidence="2">
    <location>
        <begin position="992"/>
        <end position="1015"/>
    </location>
</feature>
<dbReference type="PROSITE" id="PS50005">
    <property type="entry name" value="TPR"/>
    <property type="match status" value="5"/>
</dbReference>
<evidence type="ECO:0000256" key="1">
    <source>
        <dbReference type="PROSITE-ProRule" id="PRU00339"/>
    </source>
</evidence>
<dbReference type="Gene3D" id="1.25.40.10">
    <property type="entry name" value="Tetratricopeptide repeat domain"/>
    <property type="match status" value="6"/>
</dbReference>
<dbReference type="SUPFAM" id="SSF81901">
    <property type="entry name" value="HCP-like"/>
    <property type="match status" value="3"/>
</dbReference>
<feature type="chain" id="PRO_5011690891" evidence="3">
    <location>
        <begin position="21"/>
        <end position="1015"/>
    </location>
</feature>
<feature type="repeat" description="TPR" evidence="1">
    <location>
        <begin position="647"/>
        <end position="680"/>
    </location>
</feature>
<reference evidence="5 6" key="1">
    <citation type="submission" date="2016-10" db="EMBL/GenBank/DDBJ databases">
        <authorList>
            <person name="de Groot N.N."/>
        </authorList>
    </citation>
    <scope>NUCLEOTIDE SEQUENCE [LARGE SCALE GENOMIC DNA]</scope>
    <source>
        <strain evidence="5 6">DSM 23581</strain>
    </source>
</reference>
<gene>
    <name evidence="5" type="ORF">SAMN05421540_102297</name>
</gene>
<feature type="repeat" description="TPR" evidence="1">
    <location>
        <begin position="538"/>
        <end position="571"/>
    </location>
</feature>
<evidence type="ECO:0000313" key="6">
    <source>
        <dbReference type="Proteomes" id="UP000198820"/>
    </source>
</evidence>
<proteinExistence type="predicted"/>
<dbReference type="EMBL" id="FNQF01000002">
    <property type="protein sequence ID" value="SDZ96119.1"/>
    <property type="molecule type" value="Genomic_DNA"/>
</dbReference>
<feature type="signal peptide" evidence="3">
    <location>
        <begin position="1"/>
        <end position="20"/>
    </location>
</feature>
<feature type="repeat" description="TPR" evidence="1">
    <location>
        <begin position="610"/>
        <end position="643"/>
    </location>
</feature>
<dbReference type="SUPFAM" id="SSF48452">
    <property type="entry name" value="TPR-like"/>
    <property type="match status" value="1"/>
</dbReference>
<dbReference type="PANTHER" id="PTHR12558">
    <property type="entry name" value="CELL DIVISION CYCLE 16,23,27"/>
    <property type="match status" value="1"/>
</dbReference>
<keyword evidence="3" id="KW-0732">Signal</keyword>
<dbReference type="GO" id="GO:0035556">
    <property type="term" value="P:intracellular signal transduction"/>
    <property type="evidence" value="ECO:0007669"/>
    <property type="project" value="InterPro"/>
</dbReference>
<dbReference type="Pfam" id="PF13174">
    <property type="entry name" value="TPR_6"/>
    <property type="match status" value="3"/>
</dbReference>
<evidence type="ECO:0000256" key="3">
    <source>
        <dbReference type="SAM" id="SignalP"/>
    </source>
</evidence>